<feature type="repeat" description="ANK" evidence="1">
    <location>
        <begin position="136"/>
        <end position="168"/>
    </location>
</feature>
<feature type="repeat" description="ANK" evidence="1">
    <location>
        <begin position="169"/>
        <end position="194"/>
    </location>
</feature>
<dbReference type="PROSITE" id="PS50053">
    <property type="entry name" value="UBIQUITIN_2"/>
    <property type="match status" value="1"/>
</dbReference>
<dbReference type="Proteomes" id="UP001642483">
    <property type="component" value="Unassembled WGS sequence"/>
</dbReference>
<proteinExistence type="predicted"/>
<keyword evidence="4" id="KW-1185">Reference proteome</keyword>
<feature type="domain" description="Ubiquitin-like" evidence="2">
    <location>
        <begin position="13"/>
        <end position="86"/>
    </location>
</feature>
<dbReference type="SUPFAM" id="SSF48403">
    <property type="entry name" value="Ankyrin repeat"/>
    <property type="match status" value="1"/>
</dbReference>
<organism evidence="3 4">
    <name type="scientific">Clavelina lepadiformis</name>
    <name type="common">Light-bulb sea squirt</name>
    <name type="synonym">Ascidia lepadiformis</name>
    <dbReference type="NCBI Taxonomy" id="159417"/>
    <lineage>
        <taxon>Eukaryota</taxon>
        <taxon>Metazoa</taxon>
        <taxon>Chordata</taxon>
        <taxon>Tunicata</taxon>
        <taxon>Ascidiacea</taxon>
        <taxon>Aplousobranchia</taxon>
        <taxon>Clavelinidae</taxon>
        <taxon>Clavelina</taxon>
    </lineage>
</organism>
<dbReference type="PANTHER" id="PTHR22677">
    <property type="entry name" value="ANKYRIN REPEAT DOMAIN-CONTAINING PROTEIN 60"/>
    <property type="match status" value="1"/>
</dbReference>
<dbReference type="SMART" id="SM00248">
    <property type="entry name" value="ANK"/>
    <property type="match status" value="2"/>
</dbReference>
<gene>
    <name evidence="3" type="ORF">CVLEPA_LOCUS16196</name>
</gene>
<dbReference type="PROSITE" id="PS50088">
    <property type="entry name" value="ANK_REPEAT"/>
    <property type="match status" value="2"/>
</dbReference>
<dbReference type="Pfam" id="PF12796">
    <property type="entry name" value="Ank_2"/>
    <property type="match status" value="1"/>
</dbReference>
<comment type="caution">
    <text evidence="3">The sequence shown here is derived from an EMBL/GenBank/DDBJ whole genome shotgun (WGS) entry which is preliminary data.</text>
</comment>
<dbReference type="InterPro" id="IPR002110">
    <property type="entry name" value="Ankyrin_rpt"/>
</dbReference>
<evidence type="ECO:0000313" key="4">
    <source>
        <dbReference type="Proteomes" id="UP001642483"/>
    </source>
</evidence>
<dbReference type="InterPro" id="IPR036770">
    <property type="entry name" value="Ankyrin_rpt-contain_sf"/>
</dbReference>
<dbReference type="PANTHER" id="PTHR22677:SF3">
    <property type="entry name" value="ANKYRIN REPEAT DOMAIN-CONTAINING PROTEIN 60"/>
    <property type="match status" value="1"/>
</dbReference>
<dbReference type="Pfam" id="PF00240">
    <property type="entry name" value="ubiquitin"/>
    <property type="match status" value="1"/>
</dbReference>
<reference evidence="3 4" key="1">
    <citation type="submission" date="2024-02" db="EMBL/GenBank/DDBJ databases">
        <authorList>
            <person name="Daric V."/>
            <person name="Darras S."/>
        </authorList>
    </citation>
    <scope>NUCLEOTIDE SEQUENCE [LARGE SCALE GENOMIC DNA]</scope>
</reference>
<dbReference type="InterPro" id="IPR039323">
    <property type="entry name" value="ANKRD_45/46/60"/>
</dbReference>
<dbReference type="PROSITE" id="PS50297">
    <property type="entry name" value="ANK_REP_REGION"/>
    <property type="match status" value="2"/>
</dbReference>
<dbReference type="EMBL" id="CAWYQH010000098">
    <property type="protein sequence ID" value="CAK8685035.1"/>
    <property type="molecule type" value="Genomic_DNA"/>
</dbReference>
<evidence type="ECO:0000256" key="1">
    <source>
        <dbReference type="PROSITE-ProRule" id="PRU00023"/>
    </source>
</evidence>
<dbReference type="InterPro" id="IPR029071">
    <property type="entry name" value="Ubiquitin-like_domsf"/>
</dbReference>
<evidence type="ECO:0000259" key="2">
    <source>
        <dbReference type="PROSITE" id="PS50053"/>
    </source>
</evidence>
<evidence type="ECO:0000313" key="3">
    <source>
        <dbReference type="EMBL" id="CAK8685035.1"/>
    </source>
</evidence>
<protein>
    <recommendedName>
        <fullName evidence="2">Ubiquitin-like domain-containing protein</fullName>
    </recommendedName>
</protein>
<sequence length="394" mass="43983">MSKQNTITMAKHFSIEVNSVETSEVYPVHNVSSSTKIIDLKIKLELIAGIPTHLQRIMYLDQGDMEDNSTLRHHDVVSGARLTMHVWSSWSSLLRASVKGNIKDVMALGVTADSDFHNPNTDQMTPAARKEWFLTRSAIALYIAAHRGHTSLMKALIQSGVDVAAETKHGRNALHVAAASGEEQAVDVLLENGAGHLISKEDFLGETPLQTSATWGHKSAERKLFLFQWRKRAGKMKKISLVSSDELMAHQLFDSTSSTWLYGKQSQLYHSNILPPQEFQGTRIDSKRSLISLKSKSHHKIPASREVSKDGDLKTIRPKIVVHDDAILTKGSRKNGEQILTRFSTGQLPDKKVSLDTSFPSKQAGDSCYKERRLTYLEKYIPSDMIVYGDHKLA</sequence>
<dbReference type="SUPFAM" id="SSF54236">
    <property type="entry name" value="Ubiquitin-like"/>
    <property type="match status" value="1"/>
</dbReference>
<dbReference type="InterPro" id="IPR000626">
    <property type="entry name" value="Ubiquitin-like_dom"/>
</dbReference>
<name>A0ABP0G4I8_CLALP</name>
<accession>A0ABP0G4I8</accession>
<keyword evidence="1" id="KW-0040">ANK repeat</keyword>
<dbReference type="Gene3D" id="3.10.20.90">
    <property type="entry name" value="Phosphatidylinositol 3-kinase Catalytic Subunit, Chain A, domain 1"/>
    <property type="match status" value="1"/>
</dbReference>
<dbReference type="Gene3D" id="1.25.40.20">
    <property type="entry name" value="Ankyrin repeat-containing domain"/>
    <property type="match status" value="1"/>
</dbReference>